<dbReference type="PANTHER" id="PTHR33546">
    <property type="entry name" value="LARGE, MULTIFUNCTIONAL SECRETED PROTEIN-RELATED"/>
    <property type="match status" value="1"/>
</dbReference>
<keyword evidence="1" id="KW-0732">Signal</keyword>
<dbReference type="KEGG" id="cate:C2869_05305"/>
<dbReference type="Proteomes" id="UP000244441">
    <property type="component" value="Chromosome"/>
</dbReference>
<dbReference type="InterPro" id="IPR011041">
    <property type="entry name" value="Quinoprot_gluc/sorb_DH_b-prop"/>
</dbReference>
<protein>
    <submittedName>
        <fullName evidence="2">Uncharacterized protein</fullName>
    </submittedName>
</protein>
<gene>
    <name evidence="2" type="ORF">C2869_05305</name>
</gene>
<sequence>MFKITKMTAMLACLGLSLAATSTSAKSNKGYQPDGYKMITVKTPAKVKFHATGVDAHSNGDIFVATRFGDVWRLRAENWLKVADGLHEPTGLLVDEDGSVIVGHKPELTRLIDLDGDGIMDDYINLADNWNFHDNYHEFNFGPVRDSQGNYYGTLNLGHGAPNSLAIGTMGSGGGYRGWTYQVTKDGEFVPYASGLRSPAGIGISPNDELFFTDNQGDWVETSKLHFVKKGKFYGHPVSLRDHPDWSVDKIKKNSYNFDMWHAMRELPVVWFPHIEVASSPGNPEWDTSQGKFGPFAGQMFVSDVTQSNLFRVVLDKVNGEYQGAVINFMSGFQSGNIRLSFDNQGQLWVGQTARGWGSKGGKPFGIQKVVWDGTNPFEILDIKLTKTGFKVNFTEAVSNNSRNKVKVNVEEWNYHYSNKYGSAKMNEQKLQGSNLTWSNGNKTLTFDLPLTAEKVLKINFNGLVDKKGRKPSVKTAYYTLNQLRK</sequence>
<dbReference type="SUPFAM" id="SSF50952">
    <property type="entry name" value="Soluble quinoprotein glucose dehydrogenase"/>
    <property type="match status" value="1"/>
</dbReference>
<dbReference type="Gene3D" id="2.120.10.30">
    <property type="entry name" value="TolB, C-terminal domain"/>
    <property type="match status" value="1"/>
</dbReference>
<proteinExistence type="predicted"/>
<keyword evidence="3" id="KW-1185">Reference proteome</keyword>
<name>A0A2S0VNX9_9ALTE</name>
<feature type="chain" id="PRO_5015539934" evidence="1">
    <location>
        <begin position="26"/>
        <end position="486"/>
    </location>
</feature>
<dbReference type="PANTHER" id="PTHR33546:SF1">
    <property type="entry name" value="LARGE, MULTIFUNCTIONAL SECRETED PROTEIN"/>
    <property type="match status" value="1"/>
</dbReference>
<dbReference type="InterPro" id="IPR011042">
    <property type="entry name" value="6-blade_b-propeller_TolB-like"/>
</dbReference>
<dbReference type="RefSeq" id="WP_108601966.1">
    <property type="nucleotide sequence ID" value="NZ_CP026604.1"/>
</dbReference>
<accession>A0A2S0VNX9</accession>
<evidence type="ECO:0000313" key="3">
    <source>
        <dbReference type="Proteomes" id="UP000244441"/>
    </source>
</evidence>
<dbReference type="AlphaFoldDB" id="A0A2S0VNX9"/>
<dbReference type="EMBL" id="CP026604">
    <property type="protein sequence ID" value="AWB65893.1"/>
    <property type="molecule type" value="Genomic_DNA"/>
</dbReference>
<feature type="signal peptide" evidence="1">
    <location>
        <begin position="1"/>
        <end position="25"/>
    </location>
</feature>
<evidence type="ECO:0000256" key="1">
    <source>
        <dbReference type="SAM" id="SignalP"/>
    </source>
</evidence>
<organism evidence="2 3">
    <name type="scientific">Saccharobesus litoralis</name>
    <dbReference type="NCBI Taxonomy" id="2172099"/>
    <lineage>
        <taxon>Bacteria</taxon>
        <taxon>Pseudomonadati</taxon>
        <taxon>Pseudomonadota</taxon>
        <taxon>Gammaproteobacteria</taxon>
        <taxon>Alteromonadales</taxon>
        <taxon>Alteromonadaceae</taxon>
        <taxon>Saccharobesus</taxon>
    </lineage>
</organism>
<reference evidence="2 3" key="1">
    <citation type="submission" date="2018-01" db="EMBL/GenBank/DDBJ databases">
        <title>Genome sequence of a Cantenovulum-like bacteria.</title>
        <authorList>
            <person name="Tan W.R."/>
            <person name="Lau N.-S."/>
            <person name="Go F."/>
            <person name="Amirul A.-A.A."/>
        </authorList>
    </citation>
    <scope>NUCLEOTIDE SEQUENCE [LARGE SCALE GENOMIC DNA]</scope>
    <source>
        <strain evidence="2 3">CCB-QB4</strain>
    </source>
</reference>
<dbReference type="OrthoDB" id="176168at2"/>
<evidence type="ECO:0000313" key="2">
    <source>
        <dbReference type="EMBL" id="AWB65893.1"/>
    </source>
</evidence>